<evidence type="ECO:0000256" key="1">
    <source>
        <dbReference type="ARBA" id="ARBA00006295"/>
    </source>
</evidence>
<keyword evidence="3" id="KW-0238">DNA-binding</keyword>
<comment type="similarity">
    <text evidence="1">Belongs to the ParB family.</text>
</comment>
<dbReference type="Gene3D" id="3.90.1530.30">
    <property type="match status" value="1"/>
</dbReference>
<name>A0A1F8F5N1_9BACT</name>
<dbReference type="InterPro" id="IPR041468">
    <property type="entry name" value="HTH_ParB/Spo0J"/>
</dbReference>
<dbReference type="Gene3D" id="1.10.10.2830">
    <property type="match status" value="1"/>
</dbReference>
<dbReference type="EMBL" id="MGJL01000004">
    <property type="protein sequence ID" value="OGN08462.1"/>
    <property type="molecule type" value="Genomic_DNA"/>
</dbReference>
<dbReference type="PANTHER" id="PTHR33375">
    <property type="entry name" value="CHROMOSOME-PARTITIONING PROTEIN PARB-RELATED"/>
    <property type="match status" value="1"/>
</dbReference>
<dbReference type="FunFam" id="3.90.1530.30:FF:000001">
    <property type="entry name" value="Chromosome partitioning protein ParB"/>
    <property type="match status" value="1"/>
</dbReference>
<dbReference type="InterPro" id="IPR036086">
    <property type="entry name" value="ParB/Sulfiredoxin_sf"/>
</dbReference>
<proteinExistence type="inferred from homology"/>
<dbReference type="Pfam" id="PF23552">
    <property type="entry name" value="ParB_C"/>
    <property type="match status" value="1"/>
</dbReference>
<dbReference type="Proteomes" id="UP000178023">
    <property type="component" value="Unassembled WGS sequence"/>
</dbReference>
<evidence type="ECO:0000313" key="6">
    <source>
        <dbReference type="Proteomes" id="UP000178023"/>
    </source>
</evidence>
<dbReference type="PANTHER" id="PTHR33375:SF1">
    <property type="entry name" value="CHROMOSOME-PARTITIONING PROTEIN PARB-RELATED"/>
    <property type="match status" value="1"/>
</dbReference>
<dbReference type="GO" id="GO:0005694">
    <property type="term" value="C:chromosome"/>
    <property type="evidence" value="ECO:0007669"/>
    <property type="project" value="TreeGrafter"/>
</dbReference>
<dbReference type="NCBIfam" id="TIGR00180">
    <property type="entry name" value="parB_part"/>
    <property type="match status" value="1"/>
</dbReference>
<accession>A0A1F8F5N1</accession>
<evidence type="ECO:0000256" key="2">
    <source>
        <dbReference type="ARBA" id="ARBA00022829"/>
    </source>
</evidence>
<dbReference type="CDD" id="cd16393">
    <property type="entry name" value="SPO0J_N"/>
    <property type="match status" value="1"/>
</dbReference>
<dbReference type="SUPFAM" id="SSF110849">
    <property type="entry name" value="ParB/Sulfiredoxin"/>
    <property type="match status" value="1"/>
</dbReference>
<dbReference type="InterPro" id="IPR004437">
    <property type="entry name" value="ParB/RepB/Spo0J"/>
</dbReference>
<keyword evidence="2" id="KW-0159">Chromosome partition</keyword>
<dbReference type="AlphaFoldDB" id="A0A1F8F5N1"/>
<dbReference type="SMART" id="SM00470">
    <property type="entry name" value="ParB"/>
    <property type="match status" value="1"/>
</dbReference>
<dbReference type="InterPro" id="IPR050336">
    <property type="entry name" value="Chromosome_partition/occlusion"/>
</dbReference>
<dbReference type="Pfam" id="PF17762">
    <property type="entry name" value="HTH_ParB"/>
    <property type="match status" value="1"/>
</dbReference>
<dbReference type="GO" id="GO:0003677">
    <property type="term" value="F:DNA binding"/>
    <property type="evidence" value="ECO:0007669"/>
    <property type="project" value="UniProtKB-KW"/>
</dbReference>
<dbReference type="Pfam" id="PF02195">
    <property type="entry name" value="ParB_N"/>
    <property type="match status" value="1"/>
</dbReference>
<evidence type="ECO:0000256" key="3">
    <source>
        <dbReference type="ARBA" id="ARBA00023125"/>
    </source>
</evidence>
<sequence>MKKFFGLGKGLGSLIPTTTGAAKPESQKESVFLVELHKIQPNPDQPRKEFDEAALKDLAQSVRKYGILQPLLVSKIETETIKGRDVSYQLIAGERRLRAAKIAGLPRVPVVIRDDPPDGAKSVRLELALIENLQREDLNPMEEARAYDRLQKEFGLNQREISEKVGKSREVVTNSIRLLNLPAVIKTALQEGKIAKAHARALLSFDNAEQQMQVFKQILSGGVSSKDVESMASSAKAVKPSKKTPQKDKRFIELEENLKETLKTPVLIRSDAAGGKIVIRFATLEELNTIAKNIID</sequence>
<protein>
    <recommendedName>
        <fullName evidence="4">ParB-like N-terminal domain-containing protein</fullName>
    </recommendedName>
</protein>
<feature type="domain" description="ParB-like N-terminal" evidence="4">
    <location>
        <begin position="32"/>
        <end position="133"/>
    </location>
</feature>
<gene>
    <name evidence="5" type="ORF">A2750_01940</name>
</gene>
<evidence type="ECO:0000259" key="4">
    <source>
        <dbReference type="SMART" id="SM00470"/>
    </source>
</evidence>
<dbReference type="FunFam" id="1.10.10.2830:FF:000001">
    <property type="entry name" value="Chromosome partitioning protein ParB"/>
    <property type="match status" value="1"/>
</dbReference>
<dbReference type="SUPFAM" id="SSF109709">
    <property type="entry name" value="KorB DNA-binding domain-like"/>
    <property type="match status" value="1"/>
</dbReference>
<comment type="caution">
    <text evidence="5">The sequence shown here is derived from an EMBL/GenBank/DDBJ whole genome shotgun (WGS) entry which is preliminary data.</text>
</comment>
<reference evidence="5 6" key="1">
    <citation type="journal article" date="2016" name="Nat. Commun.">
        <title>Thousands of microbial genomes shed light on interconnected biogeochemical processes in an aquifer system.</title>
        <authorList>
            <person name="Anantharaman K."/>
            <person name="Brown C.T."/>
            <person name="Hug L.A."/>
            <person name="Sharon I."/>
            <person name="Castelle C.J."/>
            <person name="Probst A.J."/>
            <person name="Thomas B.C."/>
            <person name="Singh A."/>
            <person name="Wilkins M.J."/>
            <person name="Karaoz U."/>
            <person name="Brodie E.L."/>
            <person name="Williams K.H."/>
            <person name="Hubbard S.S."/>
            <person name="Banfield J.F."/>
        </authorList>
    </citation>
    <scope>NUCLEOTIDE SEQUENCE [LARGE SCALE GENOMIC DNA]</scope>
</reference>
<evidence type="ECO:0000313" key="5">
    <source>
        <dbReference type="EMBL" id="OGN08462.1"/>
    </source>
</evidence>
<dbReference type="GO" id="GO:0007059">
    <property type="term" value="P:chromosome segregation"/>
    <property type="evidence" value="ECO:0007669"/>
    <property type="project" value="UniProtKB-KW"/>
</dbReference>
<organism evidence="5 6">
    <name type="scientific">Candidatus Yanofskybacteria bacterium RIFCSPHIGHO2_01_FULL_45_42</name>
    <dbReference type="NCBI Taxonomy" id="1802671"/>
    <lineage>
        <taxon>Bacteria</taxon>
        <taxon>Candidatus Yanofskyibacteriota</taxon>
    </lineage>
</organism>
<dbReference type="InterPro" id="IPR003115">
    <property type="entry name" value="ParB_N"/>
</dbReference>
<dbReference type="InterPro" id="IPR057240">
    <property type="entry name" value="ParB_dimer_C"/>
</dbReference>